<sequence length="135" mass="14634">MGGSNSATCAHLTQPRCNQNGNDEGSTQETRTDSLNATGRKLKLGLPPPSGNTQDLKMKRASTTGQRASYASRNRVPMLGGVGRSLAIMKEGQKVNPVRRELAGPRHESHACERAPPSVMGKFFKPIYDWALKTL</sequence>
<keyword evidence="3" id="KW-1185">Reference proteome</keyword>
<dbReference type="Proteomes" id="UP001367508">
    <property type="component" value="Unassembled WGS sequence"/>
</dbReference>
<name>A0AAN9LND7_CANGL</name>
<evidence type="ECO:0000256" key="1">
    <source>
        <dbReference type="SAM" id="MobiDB-lite"/>
    </source>
</evidence>
<gene>
    <name evidence="2" type="ORF">VNO77_19911</name>
</gene>
<accession>A0AAN9LND7</accession>
<organism evidence="2 3">
    <name type="scientific">Canavalia gladiata</name>
    <name type="common">Sword bean</name>
    <name type="synonym">Dolichos gladiatus</name>
    <dbReference type="NCBI Taxonomy" id="3824"/>
    <lineage>
        <taxon>Eukaryota</taxon>
        <taxon>Viridiplantae</taxon>
        <taxon>Streptophyta</taxon>
        <taxon>Embryophyta</taxon>
        <taxon>Tracheophyta</taxon>
        <taxon>Spermatophyta</taxon>
        <taxon>Magnoliopsida</taxon>
        <taxon>eudicotyledons</taxon>
        <taxon>Gunneridae</taxon>
        <taxon>Pentapetalae</taxon>
        <taxon>rosids</taxon>
        <taxon>fabids</taxon>
        <taxon>Fabales</taxon>
        <taxon>Fabaceae</taxon>
        <taxon>Papilionoideae</taxon>
        <taxon>50 kb inversion clade</taxon>
        <taxon>NPAAA clade</taxon>
        <taxon>indigoferoid/millettioid clade</taxon>
        <taxon>Phaseoleae</taxon>
        <taxon>Canavalia</taxon>
    </lineage>
</organism>
<evidence type="ECO:0000313" key="2">
    <source>
        <dbReference type="EMBL" id="KAK7339255.1"/>
    </source>
</evidence>
<evidence type="ECO:0000313" key="3">
    <source>
        <dbReference type="Proteomes" id="UP001367508"/>
    </source>
</evidence>
<protein>
    <submittedName>
        <fullName evidence="2">Uncharacterized protein</fullName>
    </submittedName>
</protein>
<dbReference type="AlphaFoldDB" id="A0AAN9LND7"/>
<dbReference type="EMBL" id="JAYMYQ010000004">
    <property type="protein sequence ID" value="KAK7339255.1"/>
    <property type="molecule type" value="Genomic_DNA"/>
</dbReference>
<feature type="compositionally biased region" description="Polar residues" evidence="1">
    <location>
        <begin position="51"/>
        <end position="72"/>
    </location>
</feature>
<proteinExistence type="predicted"/>
<comment type="caution">
    <text evidence="2">The sequence shown here is derived from an EMBL/GenBank/DDBJ whole genome shotgun (WGS) entry which is preliminary data.</text>
</comment>
<feature type="compositionally biased region" description="Polar residues" evidence="1">
    <location>
        <begin position="15"/>
        <end position="37"/>
    </location>
</feature>
<reference evidence="2 3" key="1">
    <citation type="submission" date="2024-01" db="EMBL/GenBank/DDBJ databases">
        <title>The genomes of 5 underutilized Papilionoideae crops provide insights into root nodulation and disease resistanc.</title>
        <authorList>
            <person name="Jiang F."/>
        </authorList>
    </citation>
    <scope>NUCLEOTIDE SEQUENCE [LARGE SCALE GENOMIC DNA]</scope>
    <source>
        <strain evidence="2">LVBAO_FW01</strain>
        <tissue evidence="2">Leaves</tissue>
    </source>
</reference>
<feature type="region of interest" description="Disordered" evidence="1">
    <location>
        <begin position="1"/>
        <end position="73"/>
    </location>
</feature>